<feature type="region of interest" description="Disordered" evidence="1">
    <location>
        <begin position="1"/>
        <end position="154"/>
    </location>
</feature>
<reference evidence="2 3" key="1">
    <citation type="submission" date="2023-03" db="EMBL/GenBank/DDBJ databases">
        <title>Complete genome of Arcanobacterium canis strain DSM 25104 isolated in 2010 from a canine otitis externa in Germany.</title>
        <authorList>
            <person name="Borowiak M."/>
            <person name="Kreitlow A."/>
            <person name="Malorny B."/>
            <person name="Laemmler C."/>
            <person name="Prenger-Berninghoff E."/>
            <person name="Ploetz M."/>
            <person name="Abdulmawjood A."/>
        </authorList>
    </citation>
    <scope>NUCLEOTIDE SEQUENCE [LARGE SCALE GENOMIC DNA]</scope>
    <source>
        <strain evidence="2 3">DSM 25104</strain>
    </source>
</reference>
<feature type="compositionally biased region" description="Basic and acidic residues" evidence="1">
    <location>
        <begin position="36"/>
        <end position="135"/>
    </location>
</feature>
<feature type="region of interest" description="Disordered" evidence="1">
    <location>
        <begin position="357"/>
        <end position="395"/>
    </location>
</feature>
<name>A0ABY8G0I1_9ACTO</name>
<accession>A0ABY8G0I1</accession>
<keyword evidence="3" id="KW-1185">Reference proteome</keyword>
<evidence type="ECO:0000313" key="3">
    <source>
        <dbReference type="Proteomes" id="UP001215216"/>
    </source>
</evidence>
<feature type="compositionally biased region" description="Acidic residues" evidence="1">
    <location>
        <begin position="370"/>
        <end position="395"/>
    </location>
</feature>
<dbReference type="EMBL" id="CP121208">
    <property type="protein sequence ID" value="WFM84087.1"/>
    <property type="molecule type" value="Genomic_DNA"/>
</dbReference>
<proteinExistence type="predicted"/>
<gene>
    <name evidence="2" type="ORF">P7079_03695</name>
</gene>
<evidence type="ECO:0000256" key="1">
    <source>
        <dbReference type="SAM" id="MobiDB-lite"/>
    </source>
</evidence>
<dbReference type="Proteomes" id="UP001215216">
    <property type="component" value="Chromosome"/>
</dbReference>
<evidence type="ECO:0008006" key="4">
    <source>
        <dbReference type="Google" id="ProtNLM"/>
    </source>
</evidence>
<protein>
    <recommendedName>
        <fullName evidence="4">Helicase</fullName>
    </recommendedName>
</protein>
<sequence>MANHYDNNEHSSRRERRSSGWHSASERRGNSQRQWRRNDSSDYRSESRHNDRSDRRGGYRRHDRDDRRDGFRRDNDDRGLRGGERSDRGFRRDDRGYGRDDRRGGYRRHDRDDRRDDRFESKSQRGQGRDRREDAQLSTTELEVPASITPESLDPTAYRRLNSLNNENAHRVARHLAYAGEMIDIDPEVAYQHAKAAFITAARIDIVREALGITAYMTGRYAEALRELRTYRRMSDDYQHVPLEADSERGMGRPEKALRFIEGIPMNRLEPAAQVELAFVVSGARAETGDSEGGLAVMEKLKITNLPQEVAARASLIKADRLEELGRTEEAAELRAKYADDEASDEVDVYDLNDVLDDMKDEDPHTPLASEEEDTDDLDFAGDDFDDEDLEDAPLADEAVEEAVFNDDSSDDGLNEDEQ</sequence>
<dbReference type="RefSeq" id="WP_278013482.1">
    <property type="nucleotide sequence ID" value="NZ_CP121208.1"/>
</dbReference>
<organism evidence="2 3">
    <name type="scientific">Arcanobacterium canis</name>
    <dbReference type="NCBI Taxonomy" id="999183"/>
    <lineage>
        <taxon>Bacteria</taxon>
        <taxon>Bacillati</taxon>
        <taxon>Actinomycetota</taxon>
        <taxon>Actinomycetes</taxon>
        <taxon>Actinomycetales</taxon>
        <taxon>Actinomycetaceae</taxon>
        <taxon>Arcanobacterium</taxon>
    </lineage>
</organism>
<evidence type="ECO:0000313" key="2">
    <source>
        <dbReference type="EMBL" id="WFM84087.1"/>
    </source>
</evidence>
<feature type="compositionally biased region" description="Basic and acidic residues" evidence="1">
    <location>
        <begin position="1"/>
        <end position="12"/>
    </location>
</feature>